<dbReference type="InterPro" id="IPR007459">
    <property type="entry name" value="DNA_pol3_chi"/>
</dbReference>
<dbReference type="SUPFAM" id="SSF102400">
    <property type="entry name" value="DNA polymerase III chi subunit"/>
    <property type="match status" value="1"/>
</dbReference>
<dbReference type="Gene3D" id="3.40.50.10110">
    <property type="entry name" value="DNA polymerase III subunit chi"/>
    <property type="match status" value="1"/>
</dbReference>
<name>A0A916YK40_9SPHN</name>
<proteinExistence type="predicted"/>
<dbReference type="AlphaFoldDB" id="A0A916YK40"/>
<dbReference type="Proteomes" id="UP000598997">
    <property type="component" value="Unassembled WGS sequence"/>
</dbReference>
<dbReference type="InterPro" id="IPR036768">
    <property type="entry name" value="PolIII_chi_sf"/>
</dbReference>
<sequence>MRVDFYHLTRDPAPQALALIAGKALQGGQRMFVVCEDEAARTALSDAMWANPGFLANGEVGQPGADMQPVLLSPEMTVPINGARLVALADGIWRDDALEFDRAFLFFDASTIDGARGAWRALGERDNVERRYWKQADGRWVEGP</sequence>
<reference evidence="1 2" key="1">
    <citation type="journal article" date="2014" name="Int. J. Syst. Evol. Microbiol.">
        <title>Complete genome sequence of Corynebacterium casei LMG S-19264T (=DSM 44701T), isolated from a smear-ripened cheese.</title>
        <authorList>
            <consortium name="US DOE Joint Genome Institute (JGI-PGF)"/>
            <person name="Walter F."/>
            <person name="Albersmeier A."/>
            <person name="Kalinowski J."/>
            <person name="Ruckert C."/>
        </authorList>
    </citation>
    <scope>NUCLEOTIDE SEQUENCE [LARGE SCALE GENOMIC DNA]</scope>
    <source>
        <strain evidence="1 2">CGMCC 1.15358</strain>
    </source>
</reference>
<dbReference type="EMBL" id="BMIO01000007">
    <property type="protein sequence ID" value="GGD48401.1"/>
    <property type="molecule type" value="Genomic_DNA"/>
</dbReference>
<evidence type="ECO:0000313" key="1">
    <source>
        <dbReference type="EMBL" id="GGD48401.1"/>
    </source>
</evidence>
<dbReference type="GO" id="GO:0006260">
    <property type="term" value="P:DNA replication"/>
    <property type="evidence" value="ECO:0007669"/>
    <property type="project" value="InterPro"/>
</dbReference>
<accession>A0A916YK40</accession>
<dbReference type="Pfam" id="PF04364">
    <property type="entry name" value="DNA_pol3_chi"/>
    <property type="match status" value="1"/>
</dbReference>
<dbReference type="GO" id="GO:0003887">
    <property type="term" value="F:DNA-directed DNA polymerase activity"/>
    <property type="evidence" value="ECO:0007669"/>
    <property type="project" value="InterPro"/>
</dbReference>
<protein>
    <submittedName>
        <fullName evidence="1">DNA polymerase III subunit chi</fullName>
    </submittedName>
</protein>
<organism evidence="1 2">
    <name type="scientific">Croceicoccus pelagius</name>
    <dbReference type="NCBI Taxonomy" id="1703341"/>
    <lineage>
        <taxon>Bacteria</taxon>
        <taxon>Pseudomonadati</taxon>
        <taxon>Pseudomonadota</taxon>
        <taxon>Alphaproteobacteria</taxon>
        <taxon>Sphingomonadales</taxon>
        <taxon>Erythrobacteraceae</taxon>
        <taxon>Croceicoccus</taxon>
    </lineage>
</organism>
<comment type="caution">
    <text evidence="1">The sequence shown here is derived from an EMBL/GenBank/DDBJ whole genome shotgun (WGS) entry which is preliminary data.</text>
</comment>
<dbReference type="RefSeq" id="WP_066763837.1">
    <property type="nucleotide sequence ID" value="NZ_BMIO01000007.1"/>
</dbReference>
<dbReference type="GO" id="GO:0003677">
    <property type="term" value="F:DNA binding"/>
    <property type="evidence" value="ECO:0007669"/>
    <property type="project" value="InterPro"/>
</dbReference>
<keyword evidence="2" id="KW-1185">Reference proteome</keyword>
<evidence type="ECO:0000313" key="2">
    <source>
        <dbReference type="Proteomes" id="UP000598997"/>
    </source>
</evidence>
<dbReference type="OrthoDB" id="9795973at2"/>
<gene>
    <name evidence="1" type="ORF">GCM10010989_23410</name>
</gene>